<protein>
    <submittedName>
        <fullName evidence="11">Inter-alpha-trypsin inhibitor heavy chain H3</fullName>
    </submittedName>
</protein>
<dbReference type="GO" id="GO:0004867">
    <property type="term" value="F:serine-type endopeptidase inhibitor activity"/>
    <property type="evidence" value="ECO:0007669"/>
    <property type="project" value="UniProtKB-KW"/>
</dbReference>
<gene>
    <name evidence="11" type="ORF">HOLleu_04836</name>
</gene>
<dbReference type="PROSITE" id="PS50234">
    <property type="entry name" value="VWFA"/>
    <property type="match status" value="1"/>
</dbReference>
<keyword evidence="3" id="KW-0964">Secreted</keyword>
<dbReference type="PANTHER" id="PTHR10338">
    <property type="entry name" value="INTER-ALPHA-TRYPSIN INHIBITOR HEAVY CHAIN FAMILY MEMBER"/>
    <property type="match status" value="1"/>
</dbReference>
<sequence length="979" mass="108409">MIAILSDPSCMSHIYSLLSIVTSSIPRSSHEDGGRRPKVKQQHLSTPAASVMSVNMAMFTVFVVITCILKSTNAMEHLFAGRHENIDNTELFKAPQSRVRRAVSQNAGEGMAGHSCSGCSSRHGPQLPEPSVTSYHIVSTVTARYVSTSAIATLFNEADVSQEVEFTFRLTPEAFISDFVMIVDGVPYKASVREREVAQKAYNQARRRGQSAAQVRQRVQSSAQFSVDLNLARRTSVVFNLTYQELLHRDKGHFTHNIHVTPGQIVEDLRVEVRITEPQGLASVSAAWTPQDRALSPATSFYPPSTQATVLFSPSKSLQARQSRVKGLNGVLTVTYDVIHELNGGDLQICNGYFVHHISPEGLPPAPKEVIFVIDVSGSMWGTKMSQTISAMVSILGEMRPIDRFNIASFSTGVRFWKQKSVPATPPYIRAGQAYVRTLRASGATNIHDAIVAAANQFHSTDEAFPAIIFLTDGRPNTGISQPNALAESVKRVINKRVALFCIGFGNDVDDALLERLAAENQGLYRKVFVDSSAEIQMQGFFREVATPLMYNINIRYLNDAVDTNSLTGGNFISYFEGKELVVAGKVADNFRGNSLDVVVTGKSRNDSLRFRVSESIDQELDPGMVEDFAQRMWAFLTIKDKLARAKRSPSQTEKATLTQEALDLSLKYSFVTPLTSLIVIKPPEIVPTTPLPTTSPQPLLVTPQALLPPTQRGGTQPSSIRGLPATRLPTGLQSRVGGDPHFIIDVPHSNLTICFDVQPEDGTFINLISDPILDIYVNGRIEPVDKDLPPRTSPDQGPRPSMLSSLGIQLGHYKIKVTPDRVLVDFEIVMEWGIPRTVLIGDFNITVHDKHHMTIIVGDAISMQFTLHSDWANHPDHFDFTVANEDEFSDCVHGLLGQFQYKPLHVVNPHHGISVNGHTRGVMDVDGEEKYVFRIKESLDVTYDCWWSQTESYIDGIEEQYIVSGYFSHLKDLINFFE</sequence>
<keyword evidence="6" id="KW-0722">Serine protease inhibitor</keyword>
<evidence type="ECO:0000256" key="5">
    <source>
        <dbReference type="ARBA" id="ARBA00022729"/>
    </source>
</evidence>
<organism evidence="11 12">
    <name type="scientific">Holothuria leucospilota</name>
    <name type="common">Black long sea cucumber</name>
    <name type="synonym">Mertensiothuria leucospilota</name>
    <dbReference type="NCBI Taxonomy" id="206669"/>
    <lineage>
        <taxon>Eukaryota</taxon>
        <taxon>Metazoa</taxon>
        <taxon>Echinodermata</taxon>
        <taxon>Eleutherozoa</taxon>
        <taxon>Echinozoa</taxon>
        <taxon>Holothuroidea</taxon>
        <taxon>Aspidochirotacea</taxon>
        <taxon>Aspidochirotida</taxon>
        <taxon>Holothuriidae</taxon>
        <taxon>Holothuria</taxon>
    </lineage>
</organism>
<dbReference type="EMBL" id="JAIZAY010000002">
    <property type="protein sequence ID" value="KAJ8046223.1"/>
    <property type="molecule type" value="Genomic_DNA"/>
</dbReference>
<dbReference type="InterPro" id="IPR050934">
    <property type="entry name" value="ITIH"/>
</dbReference>
<reference evidence="11" key="1">
    <citation type="submission" date="2021-10" db="EMBL/GenBank/DDBJ databases">
        <title>Tropical sea cucumber genome reveals ecological adaptation and Cuvierian tubules defense mechanism.</title>
        <authorList>
            <person name="Chen T."/>
        </authorList>
    </citation>
    <scope>NUCLEOTIDE SEQUENCE</scope>
    <source>
        <strain evidence="11">Nanhai2018</strain>
        <tissue evidence="11">Muscle</tissue>
    </source>
</reference>
<evidence type="ECO:0000313" key="12">
    <source>
        <dbReference type="Proteomes" id="UP001152320"/>
    </source>
</evidence>
<evidence type="ECO:0000256" key="4">
    <source>
        <dbReference type="ARBA" id="ARBA00022690"/>
    </source>
</evidence>
<keyword evidence="5" id="KW-0732">Signal</keyword>
<dbReference type="SUPFAM" id="SSF53300">
    <property type="entry name" value="vWA-like"/>
    <property type="match status" value="1"/>
</dbReference>
<name>A0A9Q1CK42_HOLLE</name>
<evidence type="ECO:0000256" key="1">
    <source>
        <dbReference type="ARBA" id="ARBA00004613"/>
    </source>
</evidence>
<evidence type="ECO:0000259" key="9">
    <source>
        <dbReference type="PROSITE" id="PS50234"/>
    </source>
</evidence>
<dbReference type="Pfam" id="PF06668">
    <property type="entry name" value="ITI_HC_C"/>
    <property type="match status" value="1"/>
</dbReference>
<dbReference type="InterPro" id="IPR013694">
    <property type="entry name" value="VIT"/>
</dbReference>
<comment type="caution">
    <text evidence="11">The sequence shown here is derived from an EMBL/GenBank/DDBJ whole genome shotgun (WGS) entry which is preliminary data.</text>
</comment>
<evidence type="ECO:0000313" key="11">
    <source>
        <dbReference type="EMBL" id="KAJ8046223.1"/>
    </source>
</evidence>
<comment type="subcellular location">
    <subcellularLocation>
        <location evidence="1">Secreted</location>
    </subcellularLocation>
</comment>
<dbReference type="AlphaFoldDB" id="A0A9Q1CK42"/>
<dbReference type="PANTHER" id="PTHR10338:SF108">
    <property type="entry name" value="INTER-ALPHA-TRYPSIN INHIBITOR HEAVY CHAIN H4-LIKE PROTEIN"/>
    <property type="match status" value="1"/>
</dbReference>
<feature type="domain" description="VWFA" evidence="9">
    <location>
        <begin position="369"/>
        <end position="545"/>
    </location>
</feature>
<dbReference type="SMART" id="SM00327">
    <property type="entry name" value="VWA"/>
    <property type="match status" value="1"/>
</dbReference>
<evidence type="ECO:0000256" key="6">
    <source>
        <dbReference type="ARBA" id="ARBA00022900"/>
    </source>
</evidence>
<feature type="domain" description="VIT" evidence="10">
    <location>
        <begin position="116"/>
        <end position="245"/>
    </location>
</feature>
<dbReference type="InterPro" id="IPR036465">
    <property type="entry name" value="vWFA_dom_sf"/>
</dbReference>
<dbReference type="GO" id="GO:0005576">
    <property type="term" value="C:extracellular region"/>
    <property type="evidence" value="ECO:0007669"/>
    <property type="project" value="UniProtKB-SubCell"/>
</dbReference>
<dbReference type="Proteomes" id="UP001152320">
    <property type="component" value="Chromosome 2"/>
</dbReference>
<feature type="compositionally biased region" description="Low complexity" evidence="8">
    <location>
        <begin position="113"/>
        <end position="124"/>
    </location>
</feature>
<dbReference type="InterPro" id="IPR002035">
    <property type="entry name" value="VWF_A"/>
</dbReference>
<feature type="region of interest" description="Disordered" evidence="8">
    <location>
        <begin position="108"/>
        <end position="128"/>
    </location>
</feature>
<accession>A0A9Q1CK42</accession>
<dbReference type="Gene3D" id="3.40.50.410">
    <property type="entry name" value="von Willebrand factor, type A domain"/>
    <property type="match status" value="1"/>
</dbReference>
<dbReference type="OrthoDB" id="299997at2759"/>
<keyword evidence="4" id="KW-0646">Protease inhibitor</keyword>
<evidence type="ECO:0000256" key="3">
    <source>
        <dbReference type="ARBA" id="ARBA00022525"/>
    </source>
</evidence>
<keyword evidence="7" id="KW-0325">Glycoprotein</keyword>
<dbReference type="Pfam" id="PF13768">
    <property type="entry name" value="VWA_3"/>
    <property type="match status" value="1"/>
</dbReference>
<keyword evidence="12" id="KW-1185">Reference proteome</keyword>
<dbReference type="PROSITE" id="PS51468">
    <property type="entry name" value="VIT"/>
    <property type="match status" value="1"/>
</dbReference>
<evidence type="ECO:0000259" key="10">
    <source>
        <dbReference type="PROSITE" id="PS51468"/>
    </source>
</evidence>
<evidence type="ECO:0000256" key="7">
    <source>
        <dbReference type="ARBA" id="ARBA00023180"/>
    </source>
</evidence>
<dbReference type="Pfam" id="PF08487">
    <property type="entry name" value="VIT"/>
    <property type="match status" value="1"/>
</dbReference>
<dbReference type="SMART" id="SM00609">
    <property type="entry name" value="VIT"/>
    <property type="match status" value="1"/>
</dbReference>
<dbReference type="GO" id="GO:0030212">
    <property type="term" value="P:hyaluronan metabolic process"/>
    <property type="evidence" value="ECO:0007669"/>
    <property type="project" value="InterPro"/>
</dbReference>
<dbReference type="InterPro" id="IPR010600">
    <property type="entry name" value="ITI_HC_C"/>
</dbReference>
<evidence type="ECO:0000256" key="8">
    <source>
        <dbReference type="SAM" id="MobiDB-lite"/>
    </source>
</evidence>
<proteinExistence type="inferred from homology"/>
<comment type="similarity">
    <text evidence="2">Belongs to the ITIH family.</text>
</comment>
<evidence type="ECO:0000256" key="2">
    <source>
        <dbReference type="ARBA" id="ARBA00010158"/>
    </source>
</evidence>